<dbReference type="PROSITE" id="PS51257">
    <property type="entry name" value="PROKAR_LIPOPROTEIN"/>
    <property type="match status" value="1"/>
</dbReference>
<proteinExistence type="inferred from homology"/>
<dbReference type="CDD" id="cd01146">
    <property type="entry name" value="FhuD"/>
    <property type="match status" value="1"/>
</dbReference>
<dbReference type="PROSITE" id="PS50983">
    <property type="entry name" value="FE_B12_PBP"/>
    <property type="match status" value="1"/>
</dbReference>
<keyword evidence="9" id="KW-1185">Reference proteome</keyword>
<name>A0ABV9XT88_9PSEU</name>
<evidence type="ECO:0000256" key="5">
    <source>
        <dbReference type="SAM" id="MobiDB-lite"/>
    </source>
</evidence>
<comment type="caution">
    <text evidence="8">The sequence shown here is derived from an EMBL/GenBank/DDBJ whole genome shotgun (WGS) entry which is preliminary data.</text>
</comment>
<evidence type="ECO:0000256" key="4">
    <source>
        <dbReference type="ARBA" id="ARBA00022729"/>
    </source>
</evidence>
<evidence type="ECO:0000256" key="3">
    <source>
        <dbReference type="ARBA" id="ARBA00022448"/>
    </source>
</evidence>
<evidence type="ECO:0000313" key="8">
    <source>
        <dbReference type="EMBL" id="MFC5053431.1"/>
    </source>
</evidence>
<dbReference type="InterPro" id="IPR002491">
    <property type="entry name" value="ABC_transptr_periplasmic_BD"/>
</dbReference>
<feature type="domain" description="Fe/B12 periplasmic-binding" evidence="7">
    <location>
        <begin position="64"/>
        <end position="343"/>
    </location>
</feature>
<sequence>MRSRRLRVGAVASVAVLVLGACSSTSGNDGGGAATGSPSAPGDSFPVTVEHALGSTTIPEKPERVATVAWANHEVPLALGVVPVGMAKANFGDDDADGLLPWVSEKLKELNAPTPVLFDETDGIDFEAVADTKPDVILAPYSGLTQEDYTTLSAIAPVVAYPTTAWATPWRDSIELSSKAIGRSADGDELISDIEQRIDEVKAKYPQLQGKSTMFMTHFDTTDLSKIGFYTTHDTRAMFFEDLGLTTPGSIARASAATDEFSLQQSTEQIDAFDDVDIVVGYGDEQVGRALAANPLLSKMRAVANGSVVMLAGSGPAGTAANPTPMSVSWVLDEYAGRLAAAADKVK</sequence>
<evidence type="ECO:0000256" key="2">
    <source>
        <dbReference type="ARBA" id="ARBA00008814"/>
    </source>
</evidence>
<evidence type="ECO:0000256" key="1">
    <source>
        <dbReference type="ARBA" id="ARBA00004196"/>
    </source>
</evidence>
<evidence type="ECO:0000259" key="7">
    <source>
        <dbReference type="PROSITE" id="PS50983"/>
    </source>
</evidence>
<dbReference type="Gene3D" id="3.40.50.1980">
    <property type="entry name" value="Nitrogenase molybdenum iron protein domain"/>
    <property type="match status" value="2"/>
</dbReference>
<feature type="chain" id="PRO_5045338148" evidence="6">
    <location>
        <begin position="28"/>
        <end position="347"/>
    </location>
</feature>
<keyword evidence="3" id="KW-0813">Transport</keyword>
<organism evidence="8 9">
    <name type="scientific">Saccharothrix xinjiangensis</name>
    <dbReference type="NCBI Taxonomy" id="204798"/>
    <lineage>
        <taxon>Bacteria</taxon>
        <taxon>Bacillati</taxon>
        <taxon>Actinomycetota</taxon>
        <taxon>Actinomycetes</taxon>
        <taxon>Pseudonocardiales</taxon>
        <taxon>Pseudonocardiaceae</taxon>
        <taxon>Saccharothrix</taxon>
    </lineage>
</organism>
<keyword evidence="4 6" id="KW-0732">Signal</keyword>
<dbReference type="RefSeq" id="WP_344039371.1">
    <property type="nucleotide sequence ID" value="NZ_BAAAKE010000016.1"/>
</dbReference>
<evidence type="ECO:0000256" key="6">
    <source>
        <dbReference type="SAM" id="SignalP"/>
    </source>
</evidence>
<evidence type="ECO:0000313" key="9">
    <source>
        <dbReference type="Proteomes" id="UP001595833"/>
    </source>
</evidence>
<feature type="region of interest" description="Disordered" evidence="5">
    <location>
        <begin position="27"/>
        <end position="46"/>
    </location>
</feature>
<feature type="signal peptide" evidence="6">
    <location>
        <begin position="1"/>
        <end position="27"/>
    </location>
</feature>
<accession>A0ABV9XT88</accession>
<comment type="subcellular location">
    <subcellularLocation>
        <location evidence="1">Cell envelope</location>
    </subcellularLocation>
</comment>
<dbReference type="InterPro" id="IPR051313">
    <property type="entry name" value="Bact_iron-sidero_bind"/>
</dbReference>
<protein>
    <submittedName>
        <fullName evidence="8">Iron-siderophore ABC transporter substrate-binding protein</fullName>
    </submittedName>
</protein>
<feature type="compositionally biased region" description="Low complexity" evidence="5">
    <location>
        <begin position="35"/>
        <end position="44"/>
    </location>
</feature>
<dbReference type="Pfam" id="PF01497">
    <property type="entry name" value="Peripla_BP_2"/>
    <property type="match status" value="1"/>
</dbReference>
<dbReference type="PANTHER" id="PTHR30532">
    <property type="entry name" value="IRON III DICITRATE-BINDING PERIPLASMIC PROTEIN"/>
    <property type="match status" value="1"/>
</dbReference>
<dbReference type="EMBL" id="JBHSJB010000006">
    <property type="protein sequence ID" value="MFC5053431.1"/>
    <property type="molecule type" value="Genomic_DNA"/>
</dbReference>
<reference evidence="9" key="1">
    <citation type="journal article" date="2019" name="Int. J. Syst. Evol. Microbiol.">
        <title>The Global Catalogue of Microorganisms (GCM) 10K type strain sequencing project: providing services to taxonomists for standard genome sequencing and annotation.</title>
        <authorList>
            <consortium name="The Broad Institute Genomics Platform"/>
            <consortium name="The Broad Institute Genome Sequencing Center for Infectious Disease"/>
            <person name="Wu L."/>
            <person name="Ma J."/>
        </authorList>
    </citation>
    <scope>NUCLEOTIDE SEQUENCE [LARGE SCALE GENOMIC DNA]</scope>
    <source>
        <strain evidence="9">KCTC 12848</strain>
    </source>
</reference>
<dbReference type="PANTHER" id="PTHR30532:SF24">
    <property type="entry name" value="FERRIC ENTEROBACTIN-BINDING PERIPLASMIC PROTEIN FEPB"/>
    <property type="match status" value="1"/>
</dbReference>
<gene>
    <name evidence="8" type="ORF">ACFPFM_06620</name>
</gene>
<dbReference type="Proteomes" id="UP001595833">
    <property type="component" value="Unassembled WGS sequence"/>
</dbReference>
<dbReference type="SUPFAM" id="SSF53807">
    <property type="entry name" value="Helical backbone' metal receptor"/>
    <property type="match status" value="1"/>
</dbReference>
<comment type="similarity">
    <text evidence="2">Belongs to the bacterial solute-binding protein 8 family.</text>
</comment>